<dbReference type="AlphaFoldDB" id="A0A8B6FIR8"/>
<proteinExistence type="predicted"/>
<dbReference type="Proteomes" id="UP000596742">
    <property type="component" value="Unassembled WGS sequence"/>
</dbReference>
<evidence type="ECO:0000313" key="2">
    <source>
        <dbReference type="Proteomes" id="UP000596742"/>
    </source>
</evidence>
<reference evidence="1" key="1">
    <citation type="submission" date="2018-11" db="EMBL/GenBank/DDBJ databases">
        <authorList>
            <person name="Alioto T."/>
            <person name="Alioto T."/>
        </authorList>
    </citation>
    <scope>NUCLEOTIDE SEQUENCE</scope>
</reference>
<name>A0A8B6FIR8_MYTGA</name>
<sequence length="402" mass="46323">MTGRGFGMSPRERYLRSVYLVYQVCTDVLRHYFDDKNPPDRLVQDLLDKRPEFEKGEKKIPNYQLIQLYPEALFRADIKIVEKYIEPCDKTDYKEFAHRMKTIFEYVFDTVDGDQEVKLVKTTRVGPDEVLTSFEISSRYNPDGCKIKEALEQLVNGGKVDASLEISSSSDGCQWDKQGDIFTMVIHLTKEFNDALRQKDSLEFKMMAKKIERILHFLYDSVLGSQLFQVGEFRSLPSSNCISAICTLTSKDLKNEKKLKDLFKRNISEGRLGKALTTTCSQNGFSFKEVIVFESEIKVHEKFSKHLANSDHPDFKALVDRVQPIIKGLYASSIGEQDVEIVRFRRDENPDTMFVVFHLISHGNNDEEELRKVTEKAIRTGSLSLSYGITADGFRFKPYKCK</sequence>
<evidence type="ECO:0000313" key="1">
    <source>
        <dbReference type="EMBL" id="VDI49335.1"/>
    </source>
</evidence>
<accession>A0A8B6FIR8</accession>
<protein>
    <submittedName>
        <fullName evidence="1">Uncharacterized protein</fullName>
    </submittedName>
</protein>
<organism evidence="1 2">
    <name type="scientific">Mytilus galloprovincialis</name>
    <name type="common">Mediterranean mussel</name>
    <dbReference type="NCBI Taxonomy" id="29158"/>
    <lineage>
        <taxon>Eukaryota</taxon>
        <taxon>Metazoa</taxon>
        <taxon>Spiralia</taxon>
        <taxon>Lophotrochozoa</taxon>
        <taxon>Mollusca</taxon>
        <taxon>Bivalvia</taxon>
        <taxon>Autobranchia</taxon>
        <taxon>Pteriomorphia</taxon>
        <taxon>Mytilida</taxon>
        <taxon>Mytiloidea</taxon>
        <taxon>Mytilidae</taxon>
        <taxon>Mytilinae</taxon>
        <taxon>Mytilus</taxon>
    </lineage>
</organism>
<dbReference type="OrthoDB" id="6147437at2759"/>
<comment type="caution">
    <text evidence="1">The sequence shown here is derived from an EMBL/GenBank/DDBJ whole genome shotgun (WGS) entry which is preliminary data.</text>
</comment>
<keyword evidence="2" id="KW-1185">Reference proteome</keyword>
<gene>
    <name evidence="1" type="ORF">MGAL_10B075492</name>
</gene>
<dbReference type="EMBL" id="UYJE01006824">
    <property type="protein sequence ID" value="VDI49335.1"/>
    <property type="molecule type" value="Genomic_DNA"/>
</dbReference>